<evidence type="ECO:0000256" key="3">
    <source>
        <dbReference type="ARBA" id="ARBA00022630"/>
    </source>
</evidence>
<dbReference type="GO" id="GO:0004368">
    <property type="term" value="F:glycerol-3-phosphate dehydrogenase (quinone) activity"/>
    <property type="evidence" value="ECO:0007669"/>
    <property type="project" value="InterPro"/>
</dbReference>
<evidence type="ECO:0000256" key="1">
    <source>
        <dbReference type="ARBA" id="ARBA00001974"/>
    </source>
</evidence>
<dbReference type="PROSITE" id="PS00978">
    <property type="entry name" value="FAD_G3PDH_2"/>
    <property type="match status" value="1"/>
</dbReference>
<dbReference type="SUPFAM" id="SSF54373">
    <property type="entry name" value="FAD-linked reductases, C-terminal domain"/>
    <property type="match status" value="1"/>
</dbReference>
<evidence type="ECO:0000256" key="5">
    <source>
        <dbReference type="ARBA" id="ARBA00023002"/>
    </source>
</evidence>
<dbReference type="SUPFAM" id="SSF51905">
    <property type="entry name" value="FAD/NAD(P)-binding domain"/>
    <property type="match status" value="1"/>
</dbReference>
<dbReference type="PRINTS" id="PR01001">
    <property type="entry name" value="FADG3PDH"/>
</dbReference>
<dbReference type="GO" id="GO:0046168">
    <property type="term" value="P:glycerol-3-phosphate catabolic process"/>
    <property type="evidence" value="ECO:0007669"/>
    <property type="project" value="TreeGrafter"/>
</dbReference>
<name>A0A1B7XJR9_9BACT</name>
<proteinExistence type="inferred from homology"/>
<dbReference type="InterPro" id="IPR036188">
    <property type="entry name" value="FAD/NAD-bd_sf"/>
</dbReference>
<evidence type="ECO:0000256" key="4">
    <source>
        <dbReference type="ARBA" id="ARBA00022827"/>
    </source>
</evidence>
<keyword evidence="4" id="KW-0274">FAD</keyword>
<feature type="domain" description="FAD dependent oxidoreductase" evidence="6">
    <location>
        <begin position="5"/>
        <end position="349"/>
    </location>
</feature>
<evidence type="ECO:0000259" key="6">
    <source>
        <dbReference type="Pfam" id="PF01266"/>
    </source>
</evidence>
<dbReference type="EMBL" id="JXMS01000004">
    <property type="protein sequence ID" value="OBQ55772.1"/>
    <property type="molecule type" value="Genomic_DNA"/>
</dbReference>
<dbReference type="InterPro" id="IPR006076">
    <property type="entry name" value="FAD-dep_OxRdtase"/>
</dbReference>
<dbReference type="RefSeq" id="WP_066852839.1">
    <property type="nucleotide sequence ID" value="NZ_JXMS01000004.1"/>
</dbReference>
<dbReference type="InterPro" id="IPR000447">
    <property type="entry name" value="G3P_DH_FAD-dep"/>
</dbReference>
<comment type="caution">
    <text evidence="7">The sequence shown here is derived from an EMBL/GenBank/DDBJ whole genome shotgun (WGS) entry which is preliminary data.</text>
</comment>
<dbReference type="PANTHER" id="PTHR11985">
    <property type="entry name" value="GLYCEROL-3-PHOSPHATE DEHYDROGENASE"/>
    <property type="match status" value="1"/>
</dbReference>
<evidence type="ECO:0000256" key="2">
    <source>
        <dbReference type="ARBA" id="ARBA00007330"/>
    </source>
</evidence>
<dbReference type="InterPro" id="IPR017752">
    <property type="entry name" value="G3P_DH_GlpA_su"/>
</dbReference>
<accession>A0A1B7XJR9</accession>
<dbReference type="InterPro" id="IPR041854">
    <property type="entry name" value="BFD-like_2Fe2S-bd_dom_sf"/>
</dbReference>
<dbReference type="AlphaFoldDB" id="A0A1B7XJR9"/>
<dbReference type="GO" id="GO:0005886">
    <property type="term" value="C:plasma membrane"/>
    <property type="evidence" value="ECO:0007669"/>
    <property type="project" value="InterPro"/>
</dbReference>
<keyword evidence="3" id="KW-0285">Flavoprotein</keyword>
<dbReference type="PANTHER" id="PTHR11985:SF35">
    <property type="entry name" value="ANAEROBIC GLYCEROL-3-PHOSPHATE DEHYDROGENASE SUBUNIT A"/>
    <property type="match status" value="1"/>
</dbReference>
<protein>
    <submittedName>
        <fullName evidence="7">Glycerol-3-phosphate dehydrogenase</fullName>
    </submittedName>
</protein>
<gene>
    <name evidence="7" type="ORF">SP90_04015</name>
</gene>
<dbReference type="GO" id="GO:0046174">
    <property type="term" value="P:polyol catabolic process"/>
    <property type="evidence" value="ECO:0007669"/>
    <property type="project" value="InterPro"/>
</dbReference>
<comment type="cofactor">
    <cofactor evidence="1">
        <name>FAD</name>
        <dbReference type="ChEBI" id="CHEBI:57692"/>
    </cofactor>
</comment>
<evidence type="ECO:0000313" key="8">
    <source>
        <dbReference type="Proteomes" id="UP000091979"/>
    </source>
</evidence>
<dbReference type="Pfam" id="PF01266">
    <property type="entry name" value="DAO"/>
    <property type="match status" value="1"/>
</dbReference>
<evidence type="ECO:0000313" key="7">
    <source>
        <dbReference type="EMBL" id="OBQ55772.1"/>
    </source>
</evidence>
<dbReference type="NCBIfam" id="NF008313">
    <property type="entry name" value="PRK11101.1"/>
    <property type="match status" value="1"/>
</dbReference>
<sequence>MQTQVLVIGAGATGTGIFRDLALRGVECMLIEQRDVNAGASGGNHGLLHSGARYVATDPHSANECKVEGDIIKEFAPHCIENTGGLFVAVKGDDEEYINQFPVNCEKAGVPCREVSPEEALELEPNLNPDVIAAYEVEDASIDPFKLSLENVADAEAHGGVYKRYMQLLGFNRDGGKITGARVVNTRTGKESVIEAEQYVNATGAWAANVAEMAGADIRMTYAKGSLLVTLSRLNHRVINRLRPPGDGDILVPGGTVSVLGTTSVRVEDLDNVAPSIDEINRNIDQGAQMVPALDTCRYVRAYAGVRPLVQLGESSSDRAASRGYALFGHEEDGLDNFITITGGKLTTYRLMAERCTDLVCNRIKVDAPCLTAGKVLPDYVQTEWAEPSILTKREWMRRHKSDDYLLCECEIVPKSAVDAILDSFGPDEKPRIQAVGLRSRVGKGSCQGAFCGARIAAHMYDRDLFEGDAGLDSMRDFLSKRWKGQRPILWDAQFNQAELKEALYFGLLNLEMD</sequence>
<keyword evidence="5" id="KW-0560">Oxidoreductase</keyword>
<dbReference type="OrthoDB" id="9766796at2"/>
<dbReference type="Gene3D" id="3.50.50.60">
    <property type="entry name" value="FAD/NAD(P)-binding domain"/>
    <property type="match status" value="3"/>
</dbReference>
<dbReference type="GO" id="GO:0010181">
    <property type="term" value="F:FMN binding"/>
    <property type="evidence" value="ECO:0007669"/>
    <property type="project" value="InterPro"/>
</dbReference>
<dbReference type="STRING" id="1560234.SP90_04015"/>
<comment type="similarity">
    <text evidence="2">Belongs to the FAD-dependent glycerol-3-phosphate dehydrogenase family.</text>
</comment>
<dbReference type="GO" id="GO:0009331">
    <property type="term" value="C:glycerol-3-phosphate dehydrogenase (FAD) complex"/>
    <property type="evidence" value="ECO:0007669"/>
    <property type="project" value="InterPro"/>
</dbReference>
<dbReference type="NCBIfam" id="TIGR03377">
    <property type="entry name" value="glycerol3P_GlpA"/>
    <property type="match status" value="1"/>
</dbReference>
<keyword evidence="8" id="KW-1185">Reference proteome</keyword>
<dbReference type="Gene3D" id="1.10.10.1100">
    <property type="entry name" value="BFD-like [2Fe-2S]-binding domain"/>
    <property type="match status" value="1"/>
</dbReference>
<dbReference type="GO" id="GO:0050660">
    <property type="term" value="F:flavin adenine dinucleotide binding"/>
    <property type="evidence" value="ECO:0007669"/>
    <property type="project" value="InterPro"/>
</dbReference>
<dbReference type="PATRIC" id="fig|1560234.3.peg.2664"/>
<reference evidence="7 8" key="1">
    <citation type="submission" date="2015-01" db="EMBL/GenBank/DDBJ databases">
        <title>Desulfovibrio sp. JC271 draft genome sequence.</title>
        <authorList>
            <person name="Shivani Y."/>
            <person name="Subhash Y."/>
            <person name="Sasikala C."/>
            <person name="Ramana C.V."/>
        </authorList>
    </citation>
    <scope>NUCLEOTIDE SEQUENCE [LARGE SCALE GENOMIC DNA]</scope>
    <source>
        <strain evidence="7 8">JC271</strain>
    </source>
</reference>
<organism evidence="7 8">
    <name type="scientific">Halodesulfovibrio spirochaetisodalis</name>
    <dbReference type="NCBI Taxonomy" id="1560234"/>
    <lineage>
        <taxon>Bacteria</taxon>
        <taxon>Pseudomonadati</taxon>
        <taxon>Thermodesulfobacteriota</taxon>
        <taxon>Desulfovibrionia</taxon>
        <taxon>Desulfovibrionales</taxon>
        <taxon>Desulfovibrionaceae</taxon>
        <taxon>Halodesulfovibrio</taxon>
    </lineage>
</organism>
<dbReference type="Proteomes" id="UP000091979">
    <property type="component" value="Unassembled WGS sequence"/>
</dbReference>